<keyword evidence="4 10" id="KW-0812">Transmembrane</keyword>
<dbReference type="GO" id="GO:0000149">
    <property type="term" value="F:SNARE binding"/>
    <property type="evidence" value="ECO:0007669"/>
    <property type="project" value="TreeGrafter"/>
</dbReference>
<dbReference type="InterPro" id="IPR045242">
    <property type="entry name" value="Syntaxin"/>
</dbReference>
<dbReference type="GO" id="GO:0000139">
    <property type="term" value="C:Golgi membrane"/>
    <property type="evidence" value="ECO:0007669"/>
    <property type="project" value="UniProtKB-SubCell"/>
</dbReference>
<keyword evidence="3" id="KW-0813">Transport</keyword>
<proteinExistence type="inferred from homology"/>
<evidence type="ECO:0000256" key="2">
    <source>
        <dbReference type="ARBA" id="ARBA00009063"/>
    </source>
</evidence>
<dbReference type="PANTHER" id="PTHR19957">
    <property type="entry name" value="SYNTAXIN"/>
    <property type="match status" value="1"/>
</dbReference>
<keyword evidence="8" id="KW-0175">Coiled coil</keyword>
<dbReference type="CDD" id="cd15845">
    <property type="entry name" value="SNARE_syntaxin16"/>
    <property type="match status" value="1"/>
</dbReference>
<evidence type="ECO:0000256" key="5">
    <source>
        <dbReference type="ARBA" id="ARBA00022927"/>
    </source>
</evidence>
<feature type="transmembrane region" description="Helical" evidence="10">
    <location>
        <begin position="289"/>
        <end position="306"/>
    </location>
</feature>
<evidence type="ECO:0000256" key="9">
    <source>
        <dbReference type="ARBA" id="ARBA00023136"/>
    </source>
</evidence>
<keyword evidence="5" id="KW-0653">Protein transport</keyword>
<sequence length="307" mass="35881">MNAIQPQHYLNTQSLYNADKDELNLLLNKETEADNSGNHSLLSRKTTESSTYNNNIEFSQLDSSQPLPSQWRDYYDKIVLLIEEIEKLRQEISKLSAERLQMVFGNSKDLEQKIQTKTHLALDKLKQCEQNLTMIDQKASFMSESESDAKIRQNLKRSMAIQIQELTVQLRGQQKKLFNGLTKYEQQEQKIEPVVAPWQTEEEAQQDNDLMIEYSKYRDEEINKLVESMNELAQIFKQLNNLVIDQGTLLDRIDFNLATTQKHIQQSNKHLTKAKEYMESPCARKVQQILIFLIIILTCILFLKYTL</sequence>
<dbReference type="InterPro" id="IPR006012">
    <property type="entry name" value="Syntaxin/epimorphin_CS"/>
</dbReference>
<dbReference type="AlphaFoldDB" id="A0A0V0QXX6"/>
<dbReference type="GO" id="GO:0031201">
    <property type="term" value="C:SNARE complex"/>
    <property type="evidence" value="ECO:0007669"/>
    <property type="project" value="TreeGrafter"/>
</dbReference>
<dbReference type="Gene3D" id="1.20.58.70">
    <property type="match status" value="1"/>
</dbReference>
<keyword evidence="9 10" id="KW-0472">Membrane</keyword>
<dbReference type="Proteomes" id="UP000054937">
    <property type="component" value="Unassembled WGS sequence"/>
</dbReference>
<evidence type="ECO:0000256" key="3">
    <source>
        <dbReference type="ARBA" id="ARBA00022448"/>
    </source>
</evidence>
<evidence type="ECO:0000259" key="11">
    <source>
        <dbReference type="PROSITE" id="PS50192"/>
    </source>
</evidence>
<evidence type="ECO:0000256" key="1">
    <source>
        <dbReference type="ARBA" id="ARBA00004409"/>
    </source>
</evidence>
<gene>
    <name evidence="12" type="ORF">PPERSA_05258</name>
</gene>
<evidence type="ECO:0000256" key="7">
    <source>
        <dbReference type="ARBA" id="ARBA00023034"/>
    </source>
</evidence>
<accession>A0A0V0QXX6</accession>
<dbReference type="SMART" id="SM00397">
    <property type="entry name" value="t_SNARE"/>
    <property type="match status" value="1"/>
</dbReference>
<evidence type="ECO:0000313" key="12">
    <source>
        <dbReference type="EMBL" id="KRX07094.1"/>
    </source>
</evidence>
<dbReference type="InterPro" id="IPR010989">
    <property type="entry name" value="SNARE"/>
</dbReference>
<dbReference type="GO" id="GO:0006886">
    <property type="term" value="P:intracellular protein transport"/>
    <property type="evidence" value="ECO:0007669"/>
    <property type="project" value="InterPro"/>
</dbReference>
<dbReference type="SUPFAM" id="SSF47661">
    <property type="entry name" value="t-snare proteins"/>
    <property type="match status" value="1"/>
</dbReference>
<evidence type="ECO:0000313" key="13">
    <source>
        <dbReference type="Proteomes" id="UP000054937"/>
    </source>
</evidence>
<dbReference type="InParanoid" id="A0A0V0QXX6"/>
<dbReference type="EMBL" id="LDAU01000088">
    <property type="protein sequence ID" value="KRX07094.1"/>
    <property type="molecule type" value="Genomic_DNA"/>
</dbReference>
<dbReference type="Pfam" id="PF05739">
    <property type="entry name" value="SNARE"/>
    <property type="match status" value="1"/>
</dbReference>
<reference evidence="12 13" key="1">
    <citation type="journal article" date="2015" name="Sci. Rep.">
        <title>Genome of the facultative scuticociliatosis pathogen Pseudocohnilembus persalinus provides insight into its virulence through horizontal gene transfer.</title>
        <authorList>
            <person name="Xiong J."/>
            <person name="Wang G."/>
            <person name="Cheng J."/>
            <person name="Tian M."/>
            <person name="Pan X."/>
            <person name="Warren A."/>
            <person name="Jiang C."/>
            <person name="Yuan D."/>
            <person name="Miao W."/>
        </authorList>
    </citation>
    <scope>NUCLEOTIDE SEQUENCE [LARGE SCALE GENOMIC DNA]</scope>
    <source>
        <strain evidence="12">36N120E</strain>
    </source>
</reference>
<dbReference type="InterPro" id="IPR000727">
    <property type="entry name" value="T_SNARE_dom"/>
</dbReference>
<name>A0A0V0QXX6_PSEPJ</name>
<dbReference type="OrthoDB" id="10251371at2759"/>
<evidence type="ECO:0000256" key="4">
    <source>
        <dbReference type="ARBA" id="ARBA00022692"/>
    </source>
</evidence>
<keyword evidence="6 10" id="KW-1133">Transmembrane helix</keyword>
<keyword evidence="7" id="KW-0333">Golgi apparatus</keyword>
<organism evidence="12 13">
    <name type="scientific">Pseudocohnilembus persalinus</name>
    <name type="common">Ciliate</name>
    <dbReference type="NCBI Taxonomy" id="266149"/>
    <lineage>
        <taxon>Eukaryota</taxon>
        <taxon>Sar</taxon>
        <taxon>Alveolata</taxon>
        <taxon>Ciliophora</taxon>
        <taxon>Intramacronucleata</taxon>
        <taxon>Oligohymenophorea</taxon>
        <taxon>Scuticociliatia</taxon>
        <taxon>Philasterida</taxon>
        <taxon>Pseudocohnilembidae</taxon>
        <taxon>Pseudocohnilembus</taxon>
    </lineage>
</organism>
<evidence type="ECO:0000256" key="8">
    <source>
        <dbReference type="ARBA" id="ARBA00023054"/>
    </source>
</evidence>
<dbReference type="OMA" id="DFRRCHA"/>
<dbReference type="GO" id="GO:0006906">
    <property type="term" value="P:vesicle fusion"/>
    <property type="evidence" value="ECO:0007669"/>
    <property type="project" value="TreeGrafter"/>
</dbReference>
<dbReference type="PROSITE" id="PS00914">
    <property type="entry name" value="SYNTAXIN"/>
    <property type="match status" value="1"/>
</dbReference>
<dbReference type="GO" id="GO:0005484">
    <property type="term" value="F:SNAP receptor activity"/>
    <property type="evidence" value="ECO:0007669"/>
    <property type="project" value="InterPro"/>
</dbReference>
<protein>
    <submittedName>
        <fullName evidence="12">t-SNARE</fullName>
    </submittedName>
</protein>
<dbReference type="GO" id="GO:0048278">
    <property type="term" value="P:vesicle docking"/>
    <property type="evidence" value="ECO:0007669"/>
    <property type="project" value="TreeGrafter"/>
</dbReference>
<comment type="similarity">
    <text evidence="2">Belongs to the syntaxin family.</text>
</comment>
<keyword evidence="13" id="KW-1185">Reference proteome</keyword>
<evidence type="ECO:0000256" key="10">
    <source>
        <dbReference type="SAM" id="Phobius"/>
    </source>
</evidence>
<comment type="subcellular location">
    <subcellularLocation>
        <location evidence="1">Golgi apparatus membrane</location>
        <topology evidence="1">Single-pass type IV membrane protein</topology>
    </subcellularLocation>
</comment>
<dbReference type="PROSITE" id="PS50192">
    <property type="entry name" value="T_SNARE"/>
    <property type="match status" value="1"/>
</dbReference>
<comment type="caution">
    <text evidence="12">The sequence shown here is derived from an EMBL/GenBank/DDBJ whole genome shotgun (WGS) entry which is preliminary data.</text>
</comment>
<dbReference type="FunCoup" id="A0A0V0QXX6">
    <property type="interactions" value="241"/>
</dbReference>
<dbReference type="PANTHER" id="PTHR19957:SF83">
    <property type="entry name" value="SYNTAXIN-16"/>
    <property type="match status" value="1"/>
</dbReference>
<feature type="domain" description="T-SNARE coiled-coil homology" evidence="11">
    <location>
        <begin position="212"/>
        <end position="274"/>
    </location>
</feature>
<evidence type="ECO:0000256" key="6">
    <source>
        <dbReference type="ARBA" id="ARBA00022989"/>
    </source>
</evidence>